<comment type="cofactor">
    <cofactor evidence="2 18">
        <name>Mg(2+)</name>
        <dbReference type="ChEBI" id="CHEBI:18420"/>
    </cofactor>
</comment>
<dbReference type="NCBIfam" id="TIGR00070">
    <property type="entry name" value="hisG"/>
    <property type="match status" value="1"/>
</dbReference>
<dbReference type="PANTHER" id="PTHR21403">
    <property type="entry name" value="ATP PHOSPHORIBOSYLTRANSFERASE ATP-PRTASE"/>
    <property type="match status" value="1"/>
</dbReference>
<evidence type="ECO:0000256" key="14">
    <source>
        <dbReference type="ARBA" id="ARBA00022840"/>
    </source>
</evidence>
<dbReference type="GO" id="GO:0003879">
    <property type="term" value="F:ATP phosphoribosyltransferase activity"/>
    <property type="evidence" value="ECO:0007669"/>
    <property type="project" value="UniProtKB-UniRule"/>
</dbReference>
<evidence type="ECO:0000256" key="10">
    <source>
        <dbReference type="ARBA" id="ARBA00022676"/>
    </source>
</evidence>
<comment type="pathway">
    <text evidence="4 18">Amino-acid biosynthesis; L-histidine biosynthesis; L-histidine from 5-phospho-alpha-D-ribose 1-diphosphate: step 1/9.</text>
</comment>
<keyword evidence="13 18" id="KW-0547">Nucleotide-binding</keyword>
<evidence type="ECO:0000256" key="15">
    <source>
        <dbReference type="ARBA" id="ARBA00022842"/>
    </source>
</evidence>
<evidence type="ECO:0000313" key="22">
    <source>
        <dbReference type="Proteomes" id="UP000236173"/>
    </source>
</evidence>
<dbReference type="InterPro" id="IPR015867">
    <property type="entry name" value="N-reg_PII/ATP_PRibTrfase_C"/>
</dbReference>
<dbReference type="InterPro" id="IPR001348">
    <property type="entry name" value="ATP_PRibTrfase_HisG"/>
</dbReference>
<accession>A0A2H5XAW3</accession>
<dbReference type="GO" id="GO:0000287">
    <property type="term" value="F:magnesium ion binding"/>
    <property type="evidence" value="ECO:0007669"/>
    <property type="project" value="UniProtKB-UniRule"/>
</dbReference>
<evidence type="ECO:0000259" key="19">
    <source>
        <dbReference type="Pfam" id="PF01634"/>
    </source>
</evidence>
<keyword evidence="15 18" id="KW-0460">Magnesium</keyword>
<dbReference type="AlphaFoldDB" id="A0A2H5XAW3"/>
<evidence type="ECO:0000256" key="3">
    <source>
        <dbReference type="ARBA" id="ARBA00004496"/>
    </source>
</evidence>
<dbReference type="EC" id="2.4.2.17" evidence="6 18"/>
<evidence type="ECO:0000256" key="5">
    <source>
        <dbReference type="ARBA" id="ARBA00007955"/>
    </source>
</evidence>
<gene>
    <name evidence="21" type="primary">hisG_1</name>
    <name evidence="18" type="synonym">hisG</name>
    <name evidence="21" type="ORF">HRbin17_00747</name>
</gene>
<dbReference type="UniPathway" id="UPA00031">
    <property type="reaction ID" value="UER00006"/>
</dbReference>
<dbReference type="InterPro" id="IPR013115">
    <property type="entry name" value="HisG_C"/>
</dbReference>
<comment type="function">
    <text evidence="17 18">Catalyzes the condensation of ATP and 5-phosphoribose 1-diphosphate to form N'-(5'-phosphoribosyl)-ATP (PR-ATP). Has a crucial role in the pathway because the rate of histidine biosynthesis seems to be controlled primarily by regulation of HisG enzymatic activity.</text>
</comment>
<evidence type="ECO:0000256" key="11">
    <source>
        <dbReference type="ARBA" id="ARBA00022679"/>
    </source>
</evidence>
<dbReference type="InterPro" id="IPR013820">
    <property type="entry name" value="ATP_PRibTrfase_cat"/>
</dbReference>
<evidence type="ECO:0000256" key="8">
    <source>
        <dbReference type="ARBA" id="ARBA00022490"/>
    </source>
</evidence>
<dbReference type="GO" id="GO:0005737">
    <property type="term" value="C:cytoplasm"/>
    <property type="evidence" value="ECO:0007669"/>
    <property type="project" value="UniProtKB-SubCell"/>
</dbReference>
<dbReference type="PANTHER" id="PTHR21403:SF10">
    <property type="entry name" value="ATP PHOSPHORIBOSYLTRANSFERASE"/>
    <property type="match status" value="1"/>
</dbReference>
<keyword evidence="16 18" id="KW-0368">Histidine biosynthesis</keyword>
<evidence type="ECO:0000256" key="13">
    <source>
        <dbReference type="ARBA" id="ARBA00022741"/>
    </source>
</evidence>
<evidence type="ECO:0000256" key="18">
    <source>
        <dbReference type="HAMAP-Rule" id="MF_00079"/>
    </source>
</evidence>
<dbReference type="NCBIfam" id="TIGR03455">
    <property type="entry name" value="HisG_C-term"/>
    <property type="match status" value="1"/>
</dbReference>
<dbReference type="Gene3D" id="3.30.70.120">
    <property type="match status" value="1"/>
</dbReference>
<proteinExistence type="inferred from homology"/>
<dbReference type="GO" id="GO:0005524">
    <property type="term" value="F:ATP binding"/>
    <property type="evidence" value="ECO:0007669"/>
    <property type="project" value="UniProtKB-KW"/>
</dbReference>
<reference evidence="22" key="1">
    <citation type="submission" date="2017-09" db="EMBL/GenBank/DDBJ databases">
        <title>Metaegenomics of thermophilic ammonia-oxidizing enrichment culture.</title>
        <authorList>
            <person name="Kato S."/>
            <person name="Suzuki K."/>
        </authorList>
    </citation>
    <scope>NUCLEOTIDE SEQUENCE [LARGE SCALE GENOMIC DNA]</scope>
</reference>
<evidence type="ECO:0000256" key="1">
    <source>
        <dbReference type="ARBA" id="ARBA00000915"/>
    </source>
</evidence>
<dbReference type="SUPFAM" id="SSF53850">
    <property type="entry name" value="Periplasmic binding protein-like II"/>
    <property type="match status" value="1"/>
</dbReference>
<evidence type="ECO:0000256" key="7">
    <source>
        <dbReference type="ARBA" id="ARBA00020998"/>
    </source>
</evidence>
<dbReference type="FunFam" id="3.30.70.120:FF:000002">
    <property type="entry name" value="ATP phosphoribosyltransferase"/>
    <property type="match status" value="1"/>
</dbReference>
<comment type="similarity">
    <text evidence="5 18">Belongs to the ATP phosphoribosyltransferase family. Long subfamily.</text>
</comment>
<evidence type="ECO:0000256" key="9">
    <source>
        <dbReference type="ARBA" id="ARBA00022605"/>
    </source>
</evidence>
<evidence type="ECO:0000256" key="6">
    <source>
        <dbReference type="ARBA" id="ARBA00011946"/>
    </source>
</evidence>
<comment type="subcellular location">
    <subcellularLocation>
        <location evidence="3 18">Cytoplasm</location>
    </subcellularLocation>
</comment>
<keyword evidence="10 18" id="KW-0328">Glycosyltransferase</keyword>
<organism evidence="21 22">
    <name type="scientific">Candidatus Fervidibacter japonicus</name>
    <dbReference type="NCBI Taxonomy" id="2035412"/>
    <lineage>
        <taxon>Bacteria</taxon>
        <taxon>Candidatus Fervidibacterota</taxon>
        <taxon>Candidatus Fervidibacter</taxon>
    </lineage>
</organism>
<comment type="catalytic activity">
    <reaction evidence="1 18">
        <text>1-(5-phospho-beta-D-ribosyl)-ATP + diphosphate = 5-phospho-alpha-D-ribose 1-diphosphate + ATP</text>
        <dbReference type="Rhea" id="RHEA:18473"/>
        <dbReference type="ChEBI" id="CHEBI:30616"/>
        <dbReference type="ChEBI" id="CHEBI:33019"/>
        <dbReference type="ChEBI" id="CHEBI:58017"/>
        <dbReference type="ChEBI" id="CHEBI:73183"/>
        <dbReference type="EC" id="2.4.2.17"/>
    </reaction>
</comment>
<dbReference type="Pfam" id="PF08029">
    <property type="entry name" value="HisG_C"/>
    <property type="match status" value="1"/>
</dbReference>
<evidence type="ECO:0000256" key="12">
    <source>
        <dbReference type="ARBA" id="ARBA00022723"/>
    </source>
</evidence>
<dbReference type="InterPro" id="IPR020621">
    <property type="entry name" value="ATP-PRT_HisG_long"/>
</dbReference>
<name>A0A2H5XAW3_9BACT</name>
<keyword evidence="9 18" id="KW-0028">Amino-acid biosynthesis</keyword>
<dbReference type="SUPFAM" id="SSF54913">
    <property type="entry name" value="GlnB-like"/>
    <property type="match status" value="1"/>
</dbReference>
<evidence type="ECO:0000256" key="4">
    <source>
        <dbReference type="ARBA" id="ARBA00004667"/>
    </source>
</evidence>
<dbReference type="Pfam" id="PF01634">
    <property type="entry name" value="HisG"/>
    <property type="match status" value="1"/>
</dbReference>
<dbReference type="CDD" id="cd13593">
    <property type="entry name" value="PBP2_HisGL3"/>
    <property type="match status" value="1"/>
</dbReference>
<dbReference type="EMBL" id="BEHT01000008">
    <property type="protein sequence ID" value="GBC98247.1"/>
    <property type="molecule type" value="Genomic_DNA"/>
</dbReference>
<evidence type="ECO:0000256" key="16">
    <source>
        <dbReference type="ARBA" id="ARBA00023102"/>
    </source>
</evidence>
<evidence type="ECO:0000313" key="21">
    <source>
        <dbReference type="EMBL" id="GBC98247.1"/>
    </source>
</evidence>
<comment type="activity regulation">
    <text evidence="18">Feedback inhibited by histidine.</text>
</comment>
<evidence type="ECO:0000259" key="20">
    <source>
        <dbReference type="Pfam" id="PF08029"/>
    </source>
</evidence>
<feature type="domain" description="Histidine biosynthesis HisG C-terminal" evidence="20">
    <location>
        <begin position="218"/>
        <end position="290"/>
    </location>
</feature>
<keyword evidence="12 18" id="KW-0479">Metal-binding</keyword>
<protein>
    <recommendedName>
        <fullName evidence="7 18">ATP phosphoribosyltransferase</fullName>
        <shortName evidence="18">ATP-PRT</shortName>
        <shortName evidence="18">ATP-PRTase</shortName>
        <ecNumber evidence="6 18">2.4.2.17</ecNumber>
    </recommendedName>
</protein>
<sequence>MERRLRFGIPKGSLQDATLRLMRAAGWEVHIEGRSHFPRINDPDIQAILLRAQEIPRYVAEGVLDAGITGYDQIVENGVEEQVVQVADFVYSKQGLGKVRLVIAVHNDAPYRRVEDLEGKRIATELPNTVRRFLQARGVNAHVEFSWGSTEAKVPELVDAIADVTETGTTLRANNLRIIETVLESTTRLIANPQAWADAWKQRKIRHMALLLQGALTAQQKVGLKLNVARSDLDRVLGVLPAMKAPTVAPLADSDWVAIEVIVDEVQVRDLIPLLKEAGARDIIEYPLNKVVP</sequence>
<evidence type="ECO:0000256" key="17">
    <source>
        <dbReference type="ARBA" id="ARBA00024861"/>
    </source>
</evidence>
<dbReference type="InterPro" id="IPR011322">
    <property type="entry name" value="N-reg_PII-like_a/b"/>
</dbReference>
<dbReference type="Proteomes" id="UP000236173">
    <property type="component" value="Unassembled WGS sequence"/>
</dbReference>
<dbReference type="GO" id="GO:0000105">
    <property type="term" value="P:L-histidine biosynthetic process"/>
    <property type="evidence" value="ECO:0007669"/>
    <property type="project" value="UniProtKB-UniRule"/>
</dbReference>
<dbReference type="HAMAP" id="MF_00079">
    <property type="entry name" value="HisG_Long"/>
    <property type="match status" value="1"/>
</dbReference>
<comment type="caution">
    <text evidence="21">The sequence shown here is derived from an EMBL/GenBank/DDBJ whole genome shotgun (WGS) entry which is preliminary data.</text>
</comment>
<keyword evidence="11 18" id="KW-0808">Transferase</keyword>
<keyword evidence="8 18" id="KW-0963">Cytoplasm</keyword>
<feature type="domain" description="ATP phosphoribosyltransferase catalytic" evidence="19">
    <location>
        <begin position="51"/>
        <end position="213"/>
    </location>
</feature>
<evidence type="ECO:0000256" key="2">
    <source>
        <dbReference type="ARBA" id="ARBA00001946"/>
    </source>
</evidence>
<dbReference type="Gene3D" id="3.40.190.10">
    <property type="entry name" value="Periplasmic binding protein-like II"/>
    <property type="match status" value="2"/>
</dbReference>
<keyword evidence="14 18" id="KW-0067">ATP-binding</keyword>